<feature type="region of interest" description="Disordered" evidence="1">
    <location>
        <begin position="105"/>
        <end position="125"/>
    </location>
</feature>
<dbReference type="EMBL" id="PHWZ01000161">
    <property type="protein sequence ID" value="TEY62491.1"/>
    <property type="molecule type" value="Genomic_DNA"/>
</dbReference>
<accession>A0A4Y8D1V7</accession>
<organism evidence="2 3">
    <name type="scientific">Botryotinia calthae</name>
    <dbReference type="NCBI Taxonomy" id="38488"/>
    <lineage>
        <taxon>Eukaryota</taxon>
        <taxon>Fungi</taxon>
        <taxon>Dikarya</taxon>
        <taxon>Ascomycota</taxon>
        <taxon>Pezizomycotina</taxon>
        <taxon>Leotiomycetes</taxon>
        <taxon>Helotiales</taxon>
        <taxon>Sclerotiniaceae</taxon>
        <taxon>Botryotinia</taxon>
    </lineage>
</organism>
<reference evidence="2 3" key="1">
    <citation type="submission" date="2017-11" db="EMBL/GenBank/DDBJ databases">
        <title>Comparative genomics of Botrytis spp.</title>
        <authorList>
            <person name="Valero-Jimenez C.A."/>
            <person name="Tapia P."/>
            <person name="Veloso J."/>
            <person name="Silva-Moreno E."/>
            <person name="Staats M."/>
            <person name="Valdes J.H."/>
            <person name="Van Kan J.A.L."/>
        </authorList>
    </citation>
    <scope>NUCLEOTIDE SEQUENCE [LARGE SCALE GENOMIC DNA]</scope>
    <source>
        <strain evidence="2 3">MUCL2830</strain>
    </source>
</reference>
<comment type="caution">
    <text evidence="2">The sequence shown here is derived from an EMBL/GenBank/DDBJ whole genome shotgun (WGS) entry which is preliminary data.</text>
</comment>
<evidence type="ECO:0000313" key="2">
    <source>
        <dbReference type="EMBL" id="TEY62491.1"/>
    </source>
</evidence>
<evidence type="ECO:0000313" key="3">
    <source>
        <dbReference type="Proteomes" id="UP000297299"/>
    </source>
</evidence>
<sequence length="125" mass="14474">MLVRPDEMPELKKPESKLAQKEKDWESVAGRKLKNEAAIQRAAQQVKDRVCKEVYAQKSCTKKARLEYNTQDLINAARNQATEERANMKREEKHRARTDVALAATYTTRRKASRATKKRSRDAEE</sequence>
<gene>
    <name evidence="2" type="ORF">BOTCAL_0161g00080</name>
</gene>
<name>A0A4Y8D1V7_9HELO</name>
<feature type="compositionally biased region" description="Basic residues" evidence="1">
    <location>
        <begin position="108"/>
        <end position="125"/>
    </location>
</feature>
<feature type="region of interest" description="Disordered" evidence="1">
    <location>
        <begin position="1"/>
        <end position="24"/>
    </location>
</feature>
<protein>
    <submittedName>
        <fullName evidence="2">Uncharacterized protein</fullName>
    </submittedName>
</protein>
<proteinExistence type="predicted"/>
<keyword evidence="3" id="KW-1185">Reference proteome</keyword>
<dbReference type="Proteomes" id="UP000297299">
    <property type="component" value="Unassembled WGS sequence"/>
</dbReference>
<evidence type="ECO:0000256" key="1">
    <source>
        <dbReference type="SAM" id="MobiDB-lite"/>
    </source>
</evidence>
<dbReference type="AlphaFoldDB" id="A0A4Y8D1V7"/>